<reference evidence="1" key="1">
    <citation type="submission" date="2023-05" db="EMBL/GenBank/DDBJ databases">
        <authorList>
            <consortium name="ELIXIR-Norway"/>
        </authorList>
    </citation>
    <scope>NUCLEOTIDE SEQUENCE</scope>
</reference>
<sequence>MLSHECVCMLEPRTCLRSGFFCIYRMFDCLVVLGSGPLCLPVSLPAVSGSRRALWSTPAGCTPTGVAFAVEPSQLEVGTSLHFSGIQRGSEWTGGVSADKRQDAGVLQPSSLWWGTEG</sequence>
<evidence type="ECO:0000313" key="1">
    <source>
        <dbReference type="EMBL" id="CAN0448615.1"/>
    </source>
</evidence>
<proteinExistence type="predicted"/>
<protein>
    <submittedName>
        <fullName evidence="1">Uncharacterized protein</fullName>
    </submittedName>
</protein>
<gene>
    <name evidence="1" type="ORF">MRATA1EN22A_LOCUS19513</name>
</gene>
<accession>A0AC59ZK24</accession>
<name>A0AC59ZK24_RANTA</name>
<dbReference type="EMBL" id="OX596087">
    <property type="protein sequence ID" value="CAN0448615.1"/>
    <property type="molecule type" value="Genomic_DNA"/>
</dbReference>
<dbReference type="Proteomes" id="UP001162501">
    <property type="component" value="Chromosome 3"/>
</dbReference>
<evidence type="ECO:0000313" key="2">
    <source>
        <dbReference type="Proteomes" id="UP001162501"/>
    </source>
</evidence>
<reference evidence="1" key="2">
    <citation type="submission" date="2025-03" db="EMBL/GenBank/DDBJ databases">
        <authorList>
            <consortium name="ELIXIR-Norway"/>
            <consortium name="Elixir Norway"/>
        </authorList>
    </citation>
    <scope>NUCLEOTIDE SEQUENCE</scope>
</reference>
<organism evidence="1 2">
    <name type="scientific">Rangifer tarandus platyrhynchus</name>
    <name type="common">Svalbard reindeer</name>
    <dbReference type="NCBI Taxonomy" id="3082113"/>
    <lineage>
        <taxon>Eukaryota</taxon>
        <taxon>Metazoa</taxon>
        <taxon>Chordata</taxon>
        <taxon>Craniata</taxon>
        <taxon>Vertebrata</taxon>
        <taxon>Euteleostomi</taxon>
        <taxon>Mammalia</taxon>
        <taxon>Eutheria</taxon>
        <taxon>Laurasiatheria</taxon>
        <taxon>Artiodactyla</taxon>
        <taxon>Ruminantia</taxon>
        <taxon>Pecora</taxon>
        <taxon>Cervidae</taxon>
        <taxon>Odocoileinae</taxon>
        <taxon>Rangifer</taxon>
    </lineage>
</organism>